<dbReference type="EMBL" id="JACHXI010000014">
    <property type="protein sequence ID" value="MBB3104331.1"/>
    <property type="molecule type" value="Genomic_DNA"/>
</dbReference>
<proteinExistence type="predicted"/>
<feature type="chain" id="PRO_5032445750" description="DUF2059 domain-containing protein" evidence="1">
    <location>
        <begin position="19"/>
        <end position="254"/>
    </location>
</feature>
<accession>A0A839T474</accession>
<feature type="signal peptide" evidence="1">
    <location>
        <begin position="1"/>
        <end position="18"/>
    </location>
</feature>
<protein>
    <recommendedName>
        <fullName evidence="4">DUF2059 domain-containing protein</fullName>
    </recommendedName>
</protein>
<sequence>MRAVLACLLLTFAFPSVADTYQKLYETAGWSDQRANFQDALEQAQQRYKATLPTALFQVLQQNSSQRFAPQAVDSRAVTSLRSNLKNPHPALDFYQSVLGRKIVAAEVHASQRGQLAKYANGLPRIEAGSNRQLLIRHLAQALPASAAGAEVSLALAGVAADSLSQMMPGLLSGGQALSLLDSQRQRLIQQIDADMDNTLLHIYRNLSDAELEQYLTFAQSDVGQTYYQAALQAIRAGLAVGKGAGELQSQGGI</sequence>
<organism evidence="2 3">
    <name type="scientific">Azomonas macrocytogenes</name>
    <name type="common">Azotobacter macrocytogenes</name>
    <dbReference type="NCBI Taxonomy" id="69962"/>
    <lineage>
        <taxon>Bacteria</taxon>
        <taxon>Pseudomonadati</taxon>
        <taxon>Pseudomonadota</taxon>
        <taxon>Gammaproteobacteria</taxon>
        <taxon>Pseudomonadales</taxon>
        <taxon>Pseudomonadaceae</taxon>
        <taxon>Azomonas</taxon>
    </lineage>
</organism>
<comment type="caution">
    <text evidence="2">The sequence shown here is derived from an EMBL/GenBank/DDBJ whole genome shotgun (WGS) entry which is preliminary data.</text>
</comment>
<evidence type="ECO:0000313" key="2">
    <source>
        <dbReference type="EMBL" id="MBB3104331.1"/>
    </source>
</evidence>
<keyword evidence="1" id="KW-0732">Signal</keyword>
<evidence type="ECO:0000256" key="1">
    <source>
        <dbReference type="SAM" id="SignalP"/>
    </source>
</evidence>
<keyword evidence="3" id="KW-1185">Reference proteome</keyword>
<evidence type="ECO:0008006" key="4">
    <source>
        <dbReference type="Google" id="ProtNLM"/>
    </source>
</evidence>
<dbReference type="Proteomes" id="UP000549250">
    <property type="component" value="Unassembled WGS sequence"/>
</dbReference>
<dbReference type="AlphaFoldDB" id="A0A839T474"/>
<reference evidence="2 3" key="1">
    <citation type="submission" date="2020-08" db="EMBL/GenBank/DDBJ databases">
        <title>Genomic Encyclopedia of Type Strains, Phase III (KMG-III): the genomes of soil and plant-associated and newly described type strains.</title>
        <authorList>
            <person name="Whitman W."/>
        </authorList>
    </citation>
    <scope>NUCLEOTIDE SEQUENCE [LARGE SCALE GENOMIC DNA]</scope>
    <source>
        <strain evidence="2 3">CECT 4462</strain>
    </source>
</reference>
<name>A0A839T474_AZOMA</name>
<dbReference type="RefSeq" id="WP_183167208.1">
    <property type="nucleotide sequence ID" value="NZ_JACHXI010000014.1"/>
</dbReference>
<gene>
    <name evidence="2" type="ORF">FHR87_002746</name>
</gene>
<evidence type="ECO:0000313" key="3">
    <source>
        <dbReference type="Proteomes" id="UP000549250"/>
    </source>
</evidence>